<evidence type="ECO:0000256" key="4">
    <source>
        <dbReference type="ARBA" id="ARBA00022989"/>
    </source>
</evidence>
<evidence type="ECO:0000256" key="2">
    <source>
        <dbReference type="ARBA" id="ARBA00008444"/>
    </source>
</evidence>
<comment type="similarity">
    <text evidence="2">Belongs to the Tim17/Tim22/Tim23 family.</text>
</comment>
<feature type="transmembrane region" description="Helical" evidence="8">
    <location>
        <begin position="102"/>
        <end position="123"/>
    </location>
</feature>
<keyword evidence="5 8" id="KW-0472">Membrane</keyword>
<dbReference type="InterPro" id="IPR055299">
    <property type="entry name" value="TIMMDC1"/>
</dbReference>
<reference evidence="9 10" key="1">
    <citation type="submission" date="2011-02" db="EMBL/GenBank/DDBJ databases">
        <title>The Genome Sequence of Sphaeroforma arctica JP610.</title>
        <authorList>
            <consortium name="The Broad Institute Genome Sequencing Platform"/>
            <person name="Russ C."/>
            <person name="Cuomo C."/>
            <person name="Young S.K."/>
            <person name="Zeng Q."/>
            <person name="Gargeya S."/>
            <person name="Alvarado L."/>
            <person name="Berlin A."/>
            <person name="Chapman S.B."/>
            <person name="Chen Z."/>
            <person name="Freedman E."/>
            <person name="Gellesch M."/>
            <person name="Goldberg J."/>
            <person name="Griggs A."/>
            <person name="Gujja S."/>
            <person name="Heilman E."/>
            <person name="Heiman D."/>
            <person name="Howarth C."/>
            <person name="Mehta T."/>
            <person name="Neiman D."/>
            <person name="Pearson M."/>
            <person name="Roberts A."/>
            <person name="Saif S."/>
            <person name="Shea T."/>
            <person name="Shenoy N."/>
            <person name="Sisk P."/>
            <person name="Stolte C."/>
            <person name="Sykes S."/>
            <person name="White J."/>
            <person name="Yandava C."/>
            <person name="Burger G."/>
            <person name="Gray M.W."/>
            <person name="Holland P.W.H."/>
            <person name="King N."/>
            <person name="Lang F.B.F."/>
            <person name="Roger A.J."/>
            <person name="Ruiz-Trillo I."/>
            <person name="Haas B."/>
            <person name="Nusbaum C."/>
            <person name="Birren B."/>
        </authorList>
    </citation>
    <scope>NUCLEOTIDE SEQUENCE [LARGE SCALE GENOMIC DNA]</scope>
    <source>
        <strain evidence="9 10">JP610</strain>
    </source>
</reference>
<keyword evidence="10" id="KW-1185">Reference proteome</keyword>
<dbReference type="RefSeq" id="XP_014159911.1">
    <property type="nucleotide sequence ID" value="XM_014304436.1"/>
</dbReference>
<dbReference type="GO" id="GO:0016020">
    <property type="term" value="C:membrane"/>
    <property type="evidence" value="ECO:0007669"/>
    <property type="project" value="UniProtKB-SubCell"/>
</dbReference>
<keyword evidence="3 8" id="KW-0812">Transmembrane</keyword>
<feature type="transmembrane region" description="Helical" evidence="8">
    <location>
        <begin position="130"/>
        <end position="149"/>
    </location>
</feature>
<dbReference type="Proteomes" id="UP000054560">
    <property type="component" value="Unassembled WGS sequence"/>
</dbReference>
<evidence type="ECO:0000256" key="8">
    <source>
        <dbReference type="SAM" id="Phobius"/>
    </source>
</evidence>
<evidence type="ECO:0000313" key="9">
    <source>
        <dbReference type="EMBL" id="KNC86009.1"/>
    </source>
</evidence>
<evidence type="ECO:0000256" key="7">
    <source>
        <dbReference type="ARBA" id="ARBA00041344"/>
    </source>
</evidence>
<evidence type="ECO:0000256" key="1">
    <source>
        <dbReference type="ARBA" id="ARBA00004141"/>
    </source>
</evidence>
<protein>
    <recommendedName>
        <fullName evidence="6">Complex I assembly factor TIMMDC1, mitochondrial</fullName>
    </recommendedName>
    <alternativeName>
        <fullName evidence="7">Translocase of inner mitochondrial membrane domain-containing protein 1</fullName>
    </alternativeName>
</protein>
<evidence type="ECO:0000256" key="5">
    <source>
        <dbReference type="ARBA" id="ARBA00023136"/>
    </source>
</evidence>
<dbReference type="GO" id="GO:0005739">
    <property type="term" value="C:mitochondrion"/>
    <property type="evidence" value="ECO:0007669"/>
    <property type="project" value="TreeGrafter"/>
</dbReference>
<gene>
    <name evidence="9" type="ORF">SARC_01810</name>
</gene>
<dbReference type="AlphaFoldDB" id="A0A0L0GAR5"/>
<dbReference type="OrthoDB" id="5826189at2759"/>
<organism evidence="9 10">
    <name type="scientific">Sphaeroforma arctica JP610</name>
    <dbReference type="NCBI Taxonomy" id="667725"/>
    <lineage>
        <taxon>Eukaryota</taxon>
        <taxon>Ichthyosporea</taxon>
        <taxon>Ichthyophonida</taxon>
        <taxon>Sphaeroforma</taxon>
    </lineage>
</organism>
<dbReference type="GO" id="GO:0032981">
    <property type="term" value="P:mitochondrial respiratory chain complex I assembly"/>
    <property type="evidence" value="ECO:0007669"/>
    <property type="project" value="InterPro"/>
</dbReference>
<evidence type="ECO:0000256" key="6">
    <source>
        <dbReference type="ARBA" id="ARBA00040778"/>
    </source>
</evidence>
<evidence type="ECO:0000313" key="10">
    <source>
        <dbReference type="Proteomes" id="UP000054560"/>
    </source>
</evidence>
<dbReference type="PANTHER" id="PTHR13002">
    <property type="entry name" value="C3ORF1 PROTEIN-RELATED"/>
    <property type="match status" value="1"/>
</dbReference>
<accession>A0A0L0GAR5</accession>
<dbReference type="EMBL" id="KQ241672">
    <property type="protein sequence ID" value="KNC86009.1"/>
    <property type="molecule type" value="Genomic_DNA"/>
</dbReference>
<sequence>MDFSNITNTEWYGRLKEVFKDLSVDREQYPETELTPEFRDWVTMTSAGTLCAGVAAGMNAARLEGERHIKENKNTVYKGVRHAQSELNMAAGRAFAQIGGRWTLYGFVLMGCFNALHIGASVVRQKKDALNVMGAGTVTGALFWIPYGLQGMATGAMHGSVLGLVGGVAMQAGWMLEDKVDPPADRAARKLVHDAEIEQIREERRLHNLRMQQATANLIDDLSSQIE</sequence>
<comment type="subcellular location">
    <subcellularLocation>
        <location evidence="1">Membrane</location>
        <topology evidence="1">Multi-pass membrane protein</topology>
    </subcellularLocation>
</comment>
<dbReference type="PANTHER" id="PTHR13002:SF1">
    <property type="entry name" value="COMPLEX I ASSEMBLY FACTOR TIMMDC1, MITOCHONDRIAL"/>
    <property type="match status" value="1"/>
</dbReference>
<evidence type="ECO:0000256" key="3">
    <source>
        <dbReference type="ARBA" id="ARBA00022692"/>
    </source>
</evidence>
<keyword evidence="4 8" id="KW-1133">Transmembrane helix</keyword>
<dbReference type="GeneID" id="25902314"/>
<proteinExistence type="inferred from homology"/>
<name>A0A0L0GAR5_9EUKA</name>
<dbReference type="STRING" id="667725.A0A0L0GAR5"/>
<dbReference type="eggNOG" id="KOG4608">
    <property type="taxonomic scope" value="Eukaryota"/>
</dbReference>